<evidence type="ECO:0000313" key="1">
    <source>
        <dbReference type="EMBL" id="CAC5398157.1"/>
    </source>
</evidence>
<name>A0A6J8CS69_MYTCO</name>
<sequence length="155" mass="17521">MSDIKIVYLCSVNLTSSGIIQKKKNLSENEPKSHDPKDTMYVYMTILGTNPTSLTIPSFESPWYKIEAQNTAHKNLIIRHNLGEYPLLVDVQVKIQKNGKVFIFTDIGSAHRDDDTNNPYGGTVYIYNKINIFLTFPLKNNDFETGGLAYTGIIE</sequence>
<protein>
    <submittedName>
        <fullName evidence="1">Uncharacterized protein</fullName>
    </submittedName>
</protein>
<gene>
    <name evidence="1" type="ORF">MCOR_32543</name>
</gene>
<dbReference type="OrthoDB" id="6100401at2759"/>
<evidence type="ECO:0000313" key="2">
    <source>
        <dbReference type="Proteomes" id="UP000507470"/>
    </source>
</evidence>
<dbReference type="AlphaFoldDB" id="A0A6J8CS69"/>
<proteinExistence type="predicted"/>
<keyword evidence="2" id="KW-1185">Reference proteome</keyword>
<reference evidence="1 2" key="1">
    <citation type="submission" date="2020-06" db="EMBL/GenBank/DDBJ databases">
        <authorList>
            <person name="Li R."/>
            <person name="Bekaert M."/>
        </authorList>
    </citation>
    <scope>NUCLEOTIDE SEQUENCE [LARGE SCALE GENOMIC DNA]</scope>
    <source>
        <strain evidence="2">wild</strain>
    </source>
</reference>
<dbReference type="Proteomes" id="UP000507470">
    <property type="component" value="Unassembled WGS sequence"/>
</dbReference>
<accession>A0A6J8CS69</accession>
<dbReference type="EMBL" id="CACVKT020005831">
    <property type="protein sequence ID" value="CAC5398157.1"/>
    <property type="molecule type" value="Genomic_DNA"/>
</dbReference>
<organism evidence="1 2">
    <name type="scientific">Mytilus coruscus</name>
    <name type="common">Sea mussel</name>
    <dbReference type="NCBI Taxonomy" id="42192"/>
    <lineage>
        <taxon>Eukaryota</taxon>
        <taxon>Metazoa</taxon>
        <taxon>Spiralia</taxon>
        <taxon>Lophotrochozoa</taxon>
        <taxon>Mollusca</taxon>
        <taxon>Bivalvia</taxon>
        <taxon>Autobranchia</taxon>
        <taxon>Pteriomorphia</taxon>
        <taxon>Mytilida</taxon>
        <taxon>Mytiloidea</taxon>
        <taxon>Mytilidae</taxon>
        <taxon>Mytilinae</taxon>
        <taxon>Mytilus</taxon>
    </lineage>
</organism>